<dbReference type="PANTHER" id="PTHR23312:SF8">
    <property type="entry name" value="ARMADILLO REPEAT-CONTAINING PROTEIN 5"/>
    <property type="match status" value="1"/>
</dbReference>
<protein>
    <recommendedName>
        <fullName evidence="2">BTB domain-containing protein</fullName>
    </recommendedName>
</protein>
<dbReference type="PANTHER" id="PTHR23312">
    <property type="entry name" value="ARMC5 ARMADILLO REPEAT-CONTAINING -RELATED"/>
    <property type="match status" value="1"/>
</dbReference>
<keyword evidence="4" id="KW-1185">Reference proteome</keyword>
<feature type="compositionally biased region" description="Basic and acidic residues" evidence="1">
    <location>
        <begin position="261"/>
        <end position="274"/>
    </location>
</feature>
<name>A0AAV6Z1W6_ENGPU</name>
<proteinExistence type="predicted"/>
<dbReference type="PROSITE" id="PS50097">
    <property type="entry name" value="BTB"/>
    <property type="match status" value="1"/>
</dbReference>
<reference evidence="3" key="1">
    <citation type="thesis" date="2020" institute="ProQuest LLC" country="789 East Eisenhower Parkway, Ann Arbor, MI, USA">
        <title>Comparative Genomics and Chromosome Evolution.</title>
        <authorList>
            <person name="Mudd A.B."/>
        </authorList>
    </citation>
    <scope>NUCLEOTIDE SEQUENCE</scope>
    <source>
        <strain evidence="3">237g6f4</strain>
        <tissue evidence="3">Blood</tissue>
    </source>
</reference>
<feature type="domain" description="BTB" evidence="2">
    <location>
        <begin position="521"/>
        <end position="581"/>
    </location>
</feature>
<feature type="region of interest" description="Disordered" evidence="1">
    <location>
        <begin position="185"/>
        <end position="218"/>
    </location>
</feature>
<dbReference type="InterPro" id="IPR016024">
    <property type="entry name" value="ARM-type_fold"/>
</dbReference>
<evidence type="ECO:0000313" key="4">
    <source>
        <dbReference type="Proteomes" id="UP000824782"/>
    </source>
</evidence>
<evidence type="ECO:0000256" key="1">
    <source>
        <dbReference type="SAM" id="MobiDB-lite"/>
    </source>
</evidence>
<gene>
    <name evidence="3" type="ORF">GDO81_019452</name>
</gene>
<sequence>MLTSADPDLVCAAVRAVCELSRGCSLDCAEQLSLAVPTLVTLTNGEVKTTVRQAALGTLSNLCNQGALRPMLGNAGAIELLVAEVKLLMEAPSRCVPLVRSLCLCCREALNRRRVREMGGLELLLDLLRNSCYRSVHHKITTAFLHFCHDTTALGVLGSGGLAPLLASRLEDGVWAAGEHRESCSARELEDEEEDRGSASFDFPPETKKKKEQEGTSEESLKSWLLSEGYISSFDELLPDWFLERENGDSRTLSNAPSTSSKEKPLKLPGPEKELVDRRHPPPLSPVLCQSPVQVKRPLGPRTPLSEVLRPEFPVLFLLSRFSQLPDSSSCLVCSPVLGGLLTYVACHPQPSSRAARLLQRLTCDPSCLEAFIKTGGICTLRMRLLLSDGDAGRRIQHPERAKELGHALLRNLRIQAESPYGVGIITHMLISGSQNERRQCALCLPFIYRKPSPHWKQMLGSALQLVLETLIQSMDPDYVFHTAECLSSLLAPKDYSVPNTSPALTSSKCFYVDLLSQGRGDLVFVLDGGDRVTGNKDMITGRCDVFRAMLLGAYAESQQHEVHVREVPACAFLPLLHYLHGCSQESLCPTLRGLRTVSGEELAQSPLALTLAAAGRFLLPGLQSLLESTVRDCLLDLESLPWVYSFAEMHECVQLRRDCCLYLLGGPHPPHKRAHTLLQLCGRAQDKQRLSKLLEDLVQYGN</sequence>
<dbReference type="InterPro" id="IPR011989">
    <property type="entry name" value="ARM-like"/>
</dbReference>
<dbReference type="AlphaFoldDB" id="A0AAV6Z1W6"/>
<comment type="caution">
    <text evidence="3">The sequence shown here is derived from an EMBL/GenBank/DDBJ whole genome shotgun (WGS) entry which is preliminary data.</text>
</comment>
<dbReference type="GO" id="GO:0005829">
    <property type="term" value="C:cytosol"/>
    <property type="evidence" value="ECO:0007669"/>
    <property type="project" value="TreeGrafter"/>
</dbReference>
<feature type="compositionally biased region" description="Basic and acidic residues" evidence="1">
    <location>
        <begin position="205"/>
        <end position="214"/>
    </location>
</feature>
<dbReference type="GO" id="GO:0009653">
    <property type="term" value="P:anatomical structure morphogenesis"/>
    <property type="evidence" value="ECO:0007669"/>
    <property type="project" value="TreeGrafter"/>
</dbReference>
<dbReference type="EMBL" id="WNYA01010736">
    <property type="protein sequence ID" value="KAG8540351.1"/>
    <property type="molecule type" value="Genomic_DNA"/>
</dbReference>
<feature type="region of interest" description="Disordered" evidence="1">
    <location>
        <begin position="249"/>
        <end position="274"/>
    </location>
</feature>
<dbReference type="Pfam" id="PF24768">
    <property type="entry name" value="ARM_ARMC5"/>
    <property type="match status" value="1"/>
</dbReference>
<evidence type="ECO:0000259" key="2">
    <source>
        <dbReference type="PROSITE" id="PS50097"/>
    </source>
</evidence>
<dbReference type="InterPro" id="IPR011333">
    <property type="entry name" value="SKP1/BTB/POZ_sf"/>
</dbReference>
<dbReference type="SUPFAM" id="SSF48371">
    <property type="entry name" value="ARM repeat"/>
    <property type="match status" value="1"/>
</dbReference>
<accession>A0AAV6Z1W6</accession>
<organism evidence="3 4">
    <name type="scientific">Engystomops pustulosus</name>
    <name type="common">Tungara frog</name>
    <name type="synonym">Physalaemus pustulosus</name>
    <dbReference type="NCBI Taxonomy" id="76066"/>
    <lineage>
        <taxon>Eukaryota</taxon>
        <taxon>Metazoa</taxon>
        <taxon>Chordata</taxon>
        <taxon>Craniata</taxon>
        <taxon>Vertebrata</taxon>
        <taxon>Euteleostomi</taxon>
        <taxon>Amphibia</taxon>
        <taxon>Batrachia</taxon>
        <taxon>Anura</taxon>
        <taxon>Neobatrachia</taxon>
        <taxon>Hyloidea</taxon>
        <taxon>Leptodactylidae</taxon>
        <taxon>Leiuperinae</taxon>
        <taxon>Engystomops</taxon>
    </lineage>
</organism>
<evidence type="ECO:0000313" key="3">
    <source>
        <dbReference type="EMBL" id="KAG8540351.1"/>
    </source>
</evidence>
<dbReference type="Gene3D" id="3.30.710.10">
    <property type="entry name" value="Potassium Channel Kv1.1, Chain A"/>
    <property type="match status" value="1"/>
</dbReference>
<dbReference type="SUPFAM" id="SSF54695">
    <property type="entry name" value="POZ domain"/>
    <property type="match status" value="1"/>
</dbReference>
<dbReference type="Proteomes" id="UP000824782">
    <property type="component" value="Unassembled WGS sequence"/>
</dbReference>
<dbReference type="Gene3D" id="1.25.10.10">
    <property type="entry name" value="Leucine-rich Repeat Variant"/>
    <property type="match status" value="1"/>
</dbReference>
<feature type="compositionally biased region" description="Polar residues" evidence="1">
    <location>
        <begin position="250"/>
        <end position="260"/>
    </location>
</feature>
<dbReference type="InterPro" id="IPR055445">
    <property type="entry name" value="ARM_ARMC5"/>
</dbReference>
<dbReference type="InterPro" id="IPR000210">
    <property type="entry name" value="BTB/POZ_dom"/>
</dbReference>